<evidence type="ECO:0000313" key="3">
    <source>
        <dbReference type="EMBL" id="RVU48178.1"/>
    </source>
</evidence>
<proteinExistence type="predicted"/>
<reference evidence="3 4" key="1">
    <citation type="submission" date="2019-01" db="EMBL/GenBank/DDBJ databases">
        <title>Lujinxingia litoralis gen. nov., sp. nov. and Lujinxingia sediminis gen. nov., sp. nov., new members in the order Bradymonadales, isolated from coastal sediment.</title>
        <authorList>
            <person name="Li C.-M."/>
        </authorList>
    </citation>
    <scope>NUCLEOTIDE SEQUENCE [LARGE SCALE GENOMIC DNA]</scope>
    <source>
        <strain evidence="3 4">SEH01</strain>
    </source>
</reference>
<sequence>MLNFVMETFDLNSIQVFLILFFVLVVSVIALYWWIVGDLARTAWTNASEAMGLQLSGDSLESYRLQGTYQGAELEIASRHEREVIRRTEISEVIEAYFIEVQVTMGPAWTHFGHVAKKKPATLHDDNAPGIINALSPDRFDDELHVHVEPNAGMRRIFADGEVREALLTSSLKAGNLKISNGTLCLEYKKRVINADEIQAYADQALTLAKLLESRVAGHPTPRGAAPAAASAPVDARVTYW</sequence>
<evidence type="ECO:0000256" key="2">
    <source>
        <dbReference type="SAM" id="Phobius"/>
    </source>
</evidence>
<keyword evidence="2" id="KW-1133">Transmembrane helix</keyword>
<dbReference type="RefSeq" id="WP_127778965.1">
    <property type="nucleotide sequence ID" value="NZ_SADD01000001.1"/>
</dbReference>
<evidence type="ECO:0000256" key="1">
    <source>
        <dbReference type="SAM" id="MobiDB-lite"/>
    </source>
</evidence>
<accession>A0ABY0CWV8</accession>
<gene>
    <name evidence="3" type="ORF">EA187_01705</name>
</gene>
<keyword evidence="4" id="KW-1185">Reference proteome</keyword>
<keyword evidence="2" id="KW-0472">Membrane</keyword>
<feature type="region of interest" description="Disordered" evidence="1">
    <location>
        <begin position="220"/>
        <end position="241"/>
    </location>
</feature>
<evidence type="ECO:0000313" key="4">
    <source>
        <dbReference type="Proteomes" id="UP000282926"/>
    </source>
</evidence>
<name>A0ABY0CWV8_9DELT</name>
<keyword evidence="2" id="KW-0812">Transmembrane</keyword>
<comment type="caution">
    <text evidence="3">The sequence shown here is derived from an EMBL/GenBank/DDBJ whole genome shotgun (WGS) entry which is preliminary data.</text>
</comment>
<organism evidence="3 4">
    <name type="scientific">Lujinxingia sediminis</name>
    <dbReference type="NCBI Taxonomy" id="2480984"/>
    <lineage>
        <taxon>Bacteria</taxon>
        <taxon>Deltaproteobacteria</taxon>
        <taxon>Bradymonadales</taxon>
        <taxon>Lujinxingiaceae</taxon>
        <taxon>Lujinxingia</taxon>
    </lineage>
</organism>
<protein>
    <submittedName>
        <fullName evidence="3">Uncharacterized protein</fullName>
    </submittedName>
</protein>
<feature type="transmembrane region" description="Helical" evidence="2">
    <location>
        <begin position="14"/>
        <end position="35"/>
    </location>
</feature>
<dbReference type="Proteomes" id="UP000282926">
    <property type="component" value="Unassembled WGS sequence"/>
</dbReference>
<dbReference type="EMBL" id="SADD01000001">
    <property type="protein sequence ID" value="RVU48178.1"/>
    <property type="molecule type" value="Genomic_DNA"/>
</dbReference>